<organism evidence="2 3">
    <name type="scientific">Knufia fluminis</name>
    <dbReference type="NCBI Taxonomy" id="191047"/>
    <lineage>
        <taxon>Eukaryota</taxon>
        <taxon>Fungi</taxon>
        <taxon>Dikarya</taxon>
        <taxon>Ascomycota</taxon>
        <taxon>Pezizomycotina</taxon>
        <taxon>Eurotiomycetes</taxon>
        <taxon>Chaetothyriomycetidae</taxon>
        <taxon>Chaetothyriales</taxon>
        <taxon>Trichomeriaceae</taxon>
        <taxon>Knufia</taxon>
    </lineage>
</organism>
<feature type="compositionally biased region" description="Polar residues" evidence="1">
    <location>
        <begin position="282"/>
        <end position="305"/>
    </location>
</feature>
<comment type="caution">
    <text evidence="2">The sequence shown here is derived from an EMBL/GenBank/DDBJ whole genome shotgun (WGS) entry which is preliminary data.</text>
</comment>
<gene>
    <name evidence="2" type="ORF">OHC33_008644</name>
</gene>
<keyword evidence="3" id="KW-1185">Reference proteome</keyword>
<reference evidence="2 3" key="1">
    <citation type="submission" date="2022-12" db="EMBL/GenBank/DDBJ databases">
        <title>Genomic features and morphological characterization of a novel Knufia sp. strain isolated from spacecraft assembly facility.</title>
        <authorList>
            <person name="Teixeira M."/>
            <person name="Chander A.M."/>
            <person name="Stajich J.E."/>
            <person name="Venkateswaran K."/>
        </authorList>
    </citation>
    <scope>NUCLEOTIDE SEQUENCE [LARGE SCALE GENOMIC DNA]</scope>
    <source>
        <strain evidence="2 3">FJI-L2-BK-P2</strain>
    </source>
</reference>
<protein>
    <submittedName>
        <fullName evidence="2">Uncharacterized protein</fullName>
    </submittedName>
</protein>
<accession>A0AAN8EBV7</accession>
<evidence type="ECO:0000256" key="1">
    <source>
        <dbReference type="SAM" id="MobiDB-lite"/>
    </source>
</evidence>
<sequence>MALPDIFLNTSWSVQYIPGVRKRMHTLHSLVEASEEQAVAARQLKALSEDCCRYLQTLGRLEPRDELNDESEKTGQLRECVITQVWPQSTSASTVSQRHCLGLSIEVRYQKTTYQVILMARRSFDENECPLTAILYKASQSTVKHIKNWLDFKFGLPSAWPLQLPSEMLPRMCSSYITVLTESWTAATDYTDAWRQATLKQAIGKLKLTIAFSSATGTEIAPKLKTLDLDLSSESTNLLLERASQRSHARGAVQDTFLDELARAIHEKTGLRLPLTGAPSLGGNQVNKNATGTREAGQDSQNSTPPAEPPLKVTKITCAAFAISVDGKLKLASKPIENADVVGYQEDVVRQAYWQLIDIVREEAERRGKEHDDQRSS</sequence>
<evidence type="ECO:0000313" key="3">
    <source>
        <dbReference type="Proteomes" id="UP001316803"/>
    </source>
</evidence>
<dbReference type="AlphaFoldDB" id="A0AAN8EBV7"/>
<evidence type="ECO:0000313" key="2">
    <source>
        <dbReference type="EMBL" id="KAK5950425.1"/>
    </source>
</evidence>
<proteinExistence type="predicted"/>
<name>A0AAN8EBV7_9EURO</name>
<feature type="region of interest" description="Disordered" evidence="1">
    <location>
        <begin position="274"/>
        <end position="311"/>
    </location>
</feature>
<dbReference type="Proteomes" id="UP001316803">
    <property type="component" value="Unassembled WGS sequence"/>
</dbReference>
<dbReference type="EMBL" id="JAKLMC020000027">
    <property type="protein sequence ID" value="KAK5950425.1"/>
    <property type="molecule type" value="Genomic_DNA"/>
</dbReference>
<dbReference type="Pfam" id="PF13092">
    <property type="entry name" value="CENP-L"/>
    <property type="match status" value="1"/>
</dbReference>
<dbReference type="InterPro" id="IPR025204">
    <property type="entry name" value="CENP-L"/>
</dbReference>